<protein>
    <recommendedName>
        <fullName evidence="2">C1q domain-containing protein</fullName>
    </recommendedName>
</protein>
<name>A0A0F8XQ70_9ZZZZ</name>
<gene>
    <name evidence="1" type="ORF">LCGC14_2916530</name>
</gene>
<comment type="caution">
    <text evidence="1">The sequence shown here is derived from an EMBL/GenBank/DDBJ whole genome shotgun (WGS) entry which is preliminary data.</text>
</comment>
<accession>A0A0F8XQ70</accession>
<dbReference type="EMBL" id="LAZR01057851">
    <property type="protein sequence ID" value="KKK71177.1"/>
    <property type="molecule type" value="Genomic_DNA"/>
</dbReference>
<sequence length="189" mass="20932">DDNDVNNLVEIMRLNENGLNVTGNVTSENLFIPQYVYSHNNATMVLASANVWANLTFNQEEAEIKKGISHVHNDNTNHTFTISESGIYDINYNFDVIDTSASSTDIDVAGRIIYFNGTEIIGSVFETDIIKQDVEVEISHNFLAKLNAGDVLIFQFIANDVDVQISTHSTFGVHPDSVTILIIKIANLP</sequence>
<dbReference type="AlphaFoldDB" id="A0A0F8XQ70"/>
<dbReference type="InterPro" id="IPR008983">
    <property type="entry name" value="Tumour_necrosis_fac-like_dom"/>
</dbReference>
<organism evidence="1">
    <name type="scientific">marine sediment metagenome</name>
    <dbReference type="NCBI Taxonomy" id="412755"/>
    <lineage>
        <taxon>unclassified sequences</taxon>
        <taxon>metagenomes</taxon>
        <taxon>ecological metagenomes</taxon>
    </lineage>
</organism>
<evidence type="ECO:0000313" key="1">
    <source>
        <dbReference type="EMBL" id="KKK71177.1"/>
    </source>
</evidence>
<evidence type="ECO:0008006" key="2">
    <source>
        <dbReference type="Google" id="ProtNLM"/>
    </source>
</evidence>
<reference evidence="1" key="1">
    <citation type="journal article" date="2015" name="Nature">
        <title>Complex archaea that bridge the gap between prokaryotes and eukaryotes.</title>
        <authorList>
            <person name="Spang A."/>
            <person name="Saw J.H."/>
            <person name="Jorgensen S.L."/>
            <person name="Zaremba-Niedzwiedzka K."/>
            <person name="Martijn J."/>
            <person name="Lind A.E."/>
            <person name="van Eijk R."/>
            <person name="Schleper C."/>
            <person name="Guy L."/>
            <person name="Ettema T.J."/>
        </authorList>
    </citation>
    <scope>NUCLEOTIDE SEQUENCE</scope>
</reference>
<dbReference type="Gene3D" id="2.60.120.40">
    <property type="match status" value="1"/>
</dbReference>
<proteinExistence type="predicted"/>
<feature type="non-terminal residue" evidence="1">
    <location>
        <position position="1"/>
    </location>
</feature>